<dbReference type="TAIR" id="AT1G64795"/>
<accession>A0A1P8APL7</accession>
<sequence>MVMFSEFRNSLELGSTEGKRTFTASELIGGGSSEFLAVSGELTAELASDAWQCEDHFWAWPINFHM</sequence>
<evidence type="ECO:0000313" key="2">
    <source>
        <dbReference type="EMBL" id="ANM58587.1"/>
    </source>
</evidence>
<dbReference type="AlphaFoldDB" id="A0A1P8APL7"/>
<dbReference type="KEGG" id="ath:AT1G64795"/>
<proteinExistence type="predicted"/>
<reference evidence="2 3" key="1">
    <citation type="journal article" date="2000" name="Nature">
        <title>Sequence and analysis of chromosome 1 of the plant Arabidopsis thaliana.</title>
        <authorList>
            <person name="Theologis A."/>
            <person name="Ecker J.R."/>
            <person name="Palm C.J."/>
            <person name="Federspiel N.A."/>
            <person name="Kaul S."/>
            <person name="White O."/>
            <person name="Alonso J."/>
            <person name="Altafi H."/>
            <person name="Araujo R."/>
            <person name="Bowman C.L."/>
            <person name="Brooks S.Y."/>
            <person name="Buehler E."/>
            <person name="Chan A."/>
            <person name="Chao Q."/>
            <person name="Chen H."/>
            <person name="Cheuk R.F."/>
            <person name="Chin C.W."/>
            <person name="Chung M.K."/>
            <person name="Conn L."/>
            <person name="Conway A.B."/>
            <person name="Conway A.R."/>
            <person name="Creasy T.H."/>
            <person name="Dewar K."/>
            <person name="Dunn P."/>
            <person name="Etgu P."/>
            <person name="Feldblyum T.V."/>
            <person name="Feng J."/>
            <person name="Fong B."/>
            <person name="Fujii C.Y."/>
            <person name="Gill J.E."/>
            <person name="Goldsmith A.D."/>
            <person name="Haas B."/>
            <person name="Hansen N.F."/>
            <person name="Hughes B."/>
            <person name="Huizar L."/>
            <person name="Hunter J.L."/>
            <person name="Jenkins J."/>
            <person name="Johnson-Hopson C."/>
            <person name="Khan S."/>
            <person name="Khaykin E."/>
            <person name="Kim C.J."/>
            <person name="Koo H.L."/>
            <person name="Kremenetskaia I."/>
            <person name="Kurtz D.B."/>
            <person name="Kwan A."/>
            <person name="Lam B."/>
            <person name="Langin-Hooper S."/>
            <person name="Lee A."/>
            <person name="Lee J.M."/>
            <person name="Lenz C.A."/>
            <person name="Li J.H."/>
            <person name="Li Y."/>
            <person name="Lin X."/>
            <person name="Liu S.X."/>
            <person name="Liu Z.A."/>
            <person name="Luros J.S."/>
            <person name="Maiti R."/>
            <person name="Marziali A."/>
            <person name="Militscher J."/>
            <person name="Miranda M."/>
            <person name="Nguyen M."/>
            <person name="Nierman W.C."/>
            <person name="Osborne B.I."/>
            <person name="Pai G."/>
            <person name="Peterson J."/>
            <person name="Pham P.K."/>
            <person name="Rizzo M."/>
            <person name="Rooney T."/>
            <person name="Rowley D."/>
            <person name="Sakano H."/>
            <person name="Salzberg S.L."/>
            <person name="Schwartz J.R."/>
            <person name="Shinn P."/>
            <person name="Southwick A.M."/>
            <person name="Sun H."/>
            <person name="Tallon L.J."/>
            <person name="Tambunga G."/>
            <person name="Toriumi M.J."/>
            <person name="Town C.D."/>
            <person name="Utterback T."/>
            <person name="Van Aken S."/>
            <person name="Vaysberg M."/>
            <person name="Vysotskaia V.S."/>
            <person name="Walker M."/>
            <person name="Wu D."/>
            <person name="Yu G."/>
            <person name="Fraser C.M."/>
            <person name="Venter J.C."/>
            <person name="Davis R.W."/>
        </authorList>
    </citation>
    <scope>NUCLEOTIDE SEQUENCE [LARGE SCALE GENOMIC DNA]</scope>
    <source>
        <strain evidence="3">cv. Columbia</strain>
    </source>
</reference>
<evidence type="ECO:0000313" key="3">
    <source>
        <dbReference type="Proteomes" id="UP000006548"/>
    </source>
</evidence>
<reference evidence="3" key="2">
    <citation type="journal article" date="2017" name="Plant J.">
        <title>Araport11: a complete reannotation of the Arabidopsis thaliana reference genome.</title>
        <authorList>
            <person name="Cheng C.Y."/>
            <person name="Krishnakumar V."/>
            <person name="Chan A.P."/>
            <person name="Thibaud-Nissen F."/>
            <person name="Schobel S."/>
            <person name="Town C.D."/>
        </authorList>
    </citation>
    <scope>GENOME REANNOTATION</scope>
    <source>
        <strain evidence="3">cv. Columbia</strain>
    </source>
</reference>
<dbReference type="GeneID" id="28717397"/>
<dbReference type="RefSeq" id="NP_001321011.1">
    <property type="nucleotide sequence ID" value="NM_001334179.1"/>
</dbReference>
<dbReference type="Araport" id="AT1G64795"/>
<dbReference type="STRING" id="3702.A0A1P8APL7"/>
<organism evidence="2 3">
    <name type="scientific">Arabidopsis thaliana</name>
    <name type="common">Mouse-ear cress</name>
    <dbReference type="NCBI Taxonomy" id="3702"/>
    <lineage>
        <taxon>Eukaryota</taxon>
        <taxon>Viridiplantae</taxon>
        <taxon>Streptophyta</taxon>
        <taxon>Embryophyta</taxon>
        <taxon>Tracheophyta</taxon>
        <taxon>Spermatophyta</taxon>
        <taxon>Magnoliopsida</taxon>
        <taxon>eudicotyledons</taxon>
        <taxon>Gunneridae</taxon>
        <taxon>Pentapetalae</taxon>
        <taxon>rosids</taxon>
        <taxon>malvids</taxon>
        <taxon>Brassicales</taxon>
        <taxon>Brassicaceae</taxon>
        <taxon>Camelineae</taxon>
        <taxon>Arabidopsis</taxon>
    </lineage>
</organism>
<keyword evidence="3" id="KW-1185">Reference proteome</keyword>
<dbReference type="InParanoid" id="A0A1P8APL7"/>
<evidence type="ECO:0000313" key="1">
    <source>
        <dbReference type="Araport" id="AT1G64795"/>
    </source>
</evidence>
<dbReference type="Proteomes" id="UP000006548">
    <property type="component" value="Chromosome 1"/>
</dbReference>
<protein>
    <submittedName>
        <fullName evidence="2">Uncharacterized protein</fullName>
    </submittedName>
</protein>
<gene>
    <name evidence="1 2" type="ordered locus">At1g64795</name>
</gene>
<dbReference type="EMBL" id="CP002684">
    <property type="protein sequence ID" value="ANM58587.1"/>
    <property type="molecule type" value="Genomic_DNA"/>
</dbReference>
<name>A0A1P8APL7_ARATH</name>